<dbReference type="SUPFAM" id="SSF46785">
    <property type="entry name" value="Winged helix' DNA-binding domain"/>
    <property type="match status" value="1"/>
</dbReference>
<feature type="domain" description="HTH gntR-type" evidence="4">
    <location>
        <begin position="3"/>
        <end position="70"/>
    </location>
</feature>
<gene>
    <name evidence="5" type="ORF">GCM10023081_02140</name>
</gene>
<dbReference type="PANTHER" id="PTHR43537:SF24">
    <property type="entry name" value="GLUCONATE OPERON TRANSCRIPTIONAL REPRESSOR"/>
    <property type="match status" value="1"/>
</dbReference>
<dbReference type="Proteomes" id="UP001500752">
    <property type="component" value="Unassembled WGS sequence"/>
</dbReference>
<dbReference type="SMART" id="SM00895">
    <property type="entry name" value="FCD"/>
    <property type="match status" value="1"/>
</dbReference>
<evidence type="ECO:0000259" key="4">
    <source>
        <dbReference type="PROSITE" id="PS50949"/>
    </source>
</evidence>
<reference evidence="6" key="1">
    <citation type="journal article" date="2019" name="Int. J. Syst. Evol. Microbiol.">
        <title>The Global Catalogue of Microorganisms (GCM) 10K type strain sequencing project: providing services to taxonomists for standard genome sequencing and annotation.</title>
        <authorList>
            <consortium name="The Broad Institute Genomics Platform"/>
            <consortium name="The Broad Institute Genome Sequencing Center for Infectious Disease"/>
            <person name="Wu L."/>
            <person name="Ma J."/>
        </authorList>
    </citation>
    <scope>NUCLEOTIDE SEQUENCE [LARGE SCALE GENOMIC DNA]</scope>
    <source>
        <strain evidence="6">JCM 30742</strain>
    </source>
</reference>
<evidence type="ECO:0000256" key="2">
    <source>
        <dbReference type="ARBA" id="ARBA00023125"/>
    </source>
</evidence>
<organism evidence="5 6">
    <name type="scientific">Arthrobacter ginkgonis</name>
    <dbReference type="NCBI Taxonomy" id="1630594"/>
    <lineage>
        <taxon>Bacteria</taxon>
        <taxon>Bacillati</taxon>
        <taxon>Actinomycetota</taxon>
        <taxon>Actinomycetes</taxon>
        <taxon>Micrococcales</taxon>
        <taxon>Micrococcaceae</taxon>
        <taxon>Arthrobacter</taxon>
    </lineage>
</organism>
<protein>
    <submittedName>
        <fullName evidence="5">GntR family transcriptional regulator</fullName>
    </submittedName>
</protein>
<evidence type="ECO:0000313" key="6">
    <source>
        <dbReference type="Proteomes" id="UP001500752"/>
    </source>
</evidence>
<evidence type="ECO:0000256" key="3">
    <source>
        <dbReference type="ARBA" id="ARBA00023163"/>
    </source>
</evidence>
<evidence type="ECO:0000313" key="5">
    <source>
        <dbReference type="EMBL" id="GAA3666879.1"/>
    </source>
</evidence>
<dbReference type="Gene3D" id="1.10.10.10">
    <property type="entry name" value="Winged helix-like DNA-binding domain superfamily/Winged helix DNA-binding domain"/>
    <property type="match status" value="1"/>
</dbReference>
<comment type="caution">
    <text evidence="5">The sequence shown here is derived from an EMBL/GenBank/DDBJ whole genome shotgun (WGS) entry which is preliminary data.</text>
</comment>
<dbReference type="PANTHER" id="PTHR43537">
    <property type="entry name" value="TRANSCRIPTIONAL REGULATOR, GNTR FAMILY"/>
    <property type="match status" value="1"/>
</dbReference>
<dbReference type="SMART" id="SM00345">
    <property type="entry name" value="HTH_GNTR"/>
    <property type="match status" value="1"/>
</dbReference>
<name>A0ABP7BQU3_9MICC</name>
<dbReference type="InterPro" id="IPR008920">
    <property type="entry name" value="TF_FadR/GntR_C"/>
</dbReference>
<dbReference type="SUPFAM" id="SSF48008">
    <property type="entry name" value="GntR ligand-binding domain-like"/>
    <property type="match status" value="1"/>
</dbReference>
<evidence type="ECO:0000256" key="1">
    <source>
        <dbReference type="ARBA" id="ARBA00023015"/>
    </source>
</evidence>
<accession>A0ABP7BQU3</accession>
<dbReference type="Pfam" id="PF00392">
    <property type="entry name" value="GntR"/>
    <property type="match status" value="1"/>
</dbReference>
<keyword evidence="1" id="KW-0805">Transcription regulation</keyword>
<dbReference type="Gene3D" id="1.20.120.530">
    <property type="entry name" value="GntR ligand-binding domain-like"/>
    <property type="match status" value="1"/>
</dbReference>
<dbReference type="InterPro" id="IPR036390">
    <property type="entry name" value="WH_DNA-bd_sf"/>
</dbReference>
<keyword evidence="3" id="KW-0804">Transcription</keyword>
<keyword evidence="2" id="KW-0238">DNA-binding</keyword>
<dbReference type="RefSeq" id="WP_345147813.1">
    <property type="nucleotide sequence ID" value="NZ_BAABEO010000002.1"/>
</dbReference>
<dbReference type="InterPro" id="IPR011711">
    <property type="entry name" value="GntR_C"/>
</dbReference>
<dbReference type="PROSITE" id="PS50949">
    <property type="entry name" value="HTH_GNTR"/>
    <property type="match status" value="1"/>
</dbReference>
<dbReference type="InterPro" id="IPR000524">
    <property type="entry name" value="Tscrpt_reg_HTH_GntR"/>
</dbReference>
<dbReference type="InterPro" id="IPR036388">
    <property type="entry name" value="WH-like_DNA-bd_sf"/>
</dbReference>
<keyword evidence="6" id="KW-1185">Reference proteome</keyword>
<proteinExistence type="predicted"/>
<dbReference type="EMBL" id="BAABEO010000002">
    <property type="protein sequence ID" value="GAA3666879.1"/>
    <property type="molecule type" value="Genomic_DNA"/>
</dbReference>
<sequence>MGKTAVDRAYEWLRSEIMNGSLSAGKFVEEVTVCEATGLSRTPVREAFHRLAGEGYVNLVPRRGAQVRGLSATELYEVFDVRFAIESHALRQLCARRAGVPDAMRRALDLMVDFRELQTRDDYIEYGQLDIAFHRAGVEASGNALLVQMYDTLRPLHERSSLAQARIAGESLRHITTSQHQAILQALADHDIEAAVRVLGEHLRPIPEVPEMLGAGIE</sequence>
<dbReference type="Pfam" id="PF07729">
    <property type="entry name" value="FCD"/>
    <property type="match status" value="1"/>
</dbReference>